<dbReference type="InterPro" id="IPR027417">
    <property type="entry name" value="P-loop_NTPase"/>
</dbReference>
<dbReference type="RefSeq" id="XP_021816125.1">
    <property type="nucleotide sequence ID" value="XM_021960433.1"/>
</dbReference>
<evidence type="ECO:0000313" key="10">
    <source>
        <dbReference type="RefSeq" id="XP_021816125.1"/>
    </source>
</evidence>
<dbReference type="RefSeq" id="XP_021816127.1">
    <property type="nucleotide sequence ID" value="XM_021960435.1"/>
</dbReference>
<dbReference type="RefSeq" id="XP_021816130.1">
    <property type="nucleotide sequence ID" value="XM_021960438.1"/>
</dbReference>
<dbReference type="Gene3D" id="3.40.50.300">
    <property type="entry name" value="P-loop containing nucleotide triphosphate hydrolases"/>
    <property type="match status" value="1"/>
</dbReference>
<organism evidence="7 10">
    <name type="scientific">Prunus avium</name>
    <name type="common">Cherry</name>
    <name type="synonym">Cerasus avium</name>
    <dbReference type="NCBI Taxonomy" id="42229"/>
    <lineage>
        <taxon>Eukaryota</taxon>
        <taxon>Viridiplantae</taxon>
        <taxon>Streptophyta</taxon>
        <taxon>Embryophyta</taxon>
        <taxon>Tracheophyta</taxon>
        <taxon>Spermatophyta</taxon>
        <taxon>Magnoliopsida</taxon>
        <taxon>eudicotyledons</taxon>
        <taxon>Gunneridae</taxon>
        <taxon>Pentapetalae</taxon>
        <taxon>rosids</taxon>
        <taxon>fabids</taxon>
        <taxon>Rosales</taxon>
        <taxon>Rosaceae</taxon>
        <taxon>Amygdaloideae</taxon>
        <taxon>Amygdaleae</taxon>
        <taxon>Prunus</taxon>
    </lineage>
</organism>
<evidence type="ECO:0000256" key="1">
    <source>
        <dbReference type="ARBA" id="ARBA00022737"/>
    </source>
</evidence>
<dbReference type="GeneID" id="110758554"/>
<dbReference type="SUPFAM" id="SSF52540">
    <property type="entry name" value="P-loop containing nucleoside triphosphate hydrolases"/>
    <property type="match status" value="1"/>
</dbReference>
<accession>A0A6P5SGQ1</accession>
<evidence type="ECO:0000313" key="7">
    <source>
        <dbReference type="Proteomes" id="UP000515124"/>
    </source>
</evidence>
<gene>
    <name evidence="8 9 10 11 12 13 14" type="primary">LOC110758554</name>
</gene>
<dbReference type="Proteomes" id="UP000515124">
    <property type="component" value="Unplaced"/>
</dbReference>
<evidence type="ECO:0000313" key="11">
    <source>
        <dbReference type="RefSeq" id="XP_021816127.1"/>
    </source>
</evidence>
<evidence type="ECO:0000256" key="2">
    <source>
        <dbReference type="ARBA" id="ARBA00022741"/>
    </source>
</evidence>
<dbReference type="GO" id="GO:0006952">
    <property type="term" value="P:defense response"/>
    <property type="evidence" value="ECO:0007669"/>
    <property type="project" value="UniProtKB-KW"/>
</dbReference>
<reference evidence="8 9" key="1">
    <citation type="submission" date="2025-04" db="UniProtKB">
        <authorList>
            <consortium name="RefSeq"/>
        </authorList>
    </citation>
    <scope>IDENTIFICATION</scope>
</reference>
<dbReference type="GO" id="GO:0043531">
    <property type="term" value="F:ADP binding"/>
    <property type="evidence" value="ECO:0007669"/>
    <property type="project" value="InterPro"/>
</dbReference>
<dbReference type="RefSeq" id="XP_021816124.1">
    <property type="nucleotide sequence ID" value="XM_021960432.1"/>
</dbReference>
<dbReference type="Gramene" id="Pav_sc0000634.1_g020.1.br:mrna">
    <property type="protein sequence ID" value="Pav_sc0000634.1_g020.1.br:CDS:1"/>
    <property type="gene ID" value="Pav_sc0000634.1_g020.1.br"/>
</dbReference>
<dbReference type="InterPro" id="IPR041118">
    <property type="entry name" value="Rx_N"/>
</dbReference>
<dbReference type="RefSeq" id="XP_021816123.1">
    <property type="nucleotide sequence ID" value="XM_021960431.1"/>
</dbReference>
<sequence length="371" mass="42546">MAEGVLFNIAQGIIERLGSRAFEEIGLVLGVNDELQKLKLVVSQLRAVLLDAEQKQANSEAVKEWLQSVEDTVYEADDVLDEFYTEAQWRQMVPGNNKVSKQVRIFFSSSNQHVFGLKIGHKIKNINQRLHVIASNRMFIQLEQVNHEDAGFEIRERVTHSFVREDNIIGRDEDKRAIIQLMLHPISTENTENVSVISIAGFGGMGKTALAQLVFNDEEVQKHFEPKMWTSVSNSFQLDILVKKILKTDMFDMDQLQKELRKIIDGKRYLLVLDDVWNENRNKWLSLKDLLMGGAEGSRILITTRSKNVANIADTAEPYNLRGLNEEQSWFLFKKMAFKEGKEPESSTIKAIGEEIALLQLWETTTRIRRP</sequence>
<dbReference type="PANTHER" id="PTHR36766">
    <property type="entry name" value="PLANT BROAD-SPECTRUM MILDEW RESISTANCE PROTEIN RPW8"/>
    <property type="match status" value="1"/>
</dbReference>
<keyword evidence="7" id="KW-1185">Reference proteome</keyword>
<keyword evidence="4" id="KW-0067">ATP-binding</keyword>
<evidence type="ECO:0000259" key="5">
    <source>
        <dbReference type="Pfam" id="PF00931"/>
    </source>
</evidence>
<evidence type="ECO:0000256" key="3">
    <source>
        <dbReference type="ARBA" id="ARBA00022821"/>
    </source>
</evidence>
<evidence type="ECO:0000313" key="13">
    <source>
        <dbReference type="RefSeq" id="XP_021816129.1"/>
    </source>
</evidence>
<dbReference type="KEGG" id="pavi:110758554"/>
<dbReference type="Pfam" id="PF18052">
    <property type="entry name" value="Rx_N"/>
    <property type="match status" value="1"/>
</dbReference>
<dbReference type="PRINTS" id="PR00364">
    <property type="entry name" value="DISEASERSIST"/>
</dbReference>
<proteinExistence type="predicted"/>
<evidence type="ECO:0000256" key="4">
    <source>
        <dbReference type="ARBA" id="ARBA00022840"/>
    </source>
</evidence>
<feature type="domain" description="Disease resistance N-terminal" evidence="6">
    <location>
        <begin position="13"/>
        <end position="99"/>
    </location>
</feature>
<keyword evidence="2" id="KW-0547">Nucleotide-binding</keyword>
<dbReference type="RefSeq" id="XP_021816129.1">
    <property type="nucleotide sequence ID" value="XM_021960437.1"/>
</dbReference>
<evidence type="ECO:0000313" key="9">
    <source>
        <dbReference type="RefSeq" id="XP_021816124.1"/>
    </source>
</evidence>
<dbReference type="PANTHER" id="PTHR36766:SF38">
    <property type="entry name" value="DISEASE RESISTANCE PROTEIN RGA3"/>
    <property type="match status" value="1"/>
</dbReference>
<keyword evidence="3" id="KW-0611">Plant defense</keyword>
<dbReference type="AlphaFoldDB" id="A0A6P5SGQ1"/>
<dbReference type="Gene3D" id="1.20.5.4130">
    <property type="match status" value="1"/>
</dbReference>
<dbReference type="InterPro" id="IPR002182">
    <property type="entry name" value="NB-ARC"/>
</dbReference>
<evidence type="ECO:0000313" key="12">
    <source>
        <dbReference type="RefSeq" id="XP_021816128.1"/>
    </source>
</evidence>
<dbReference type="Pfam" id="PF00931">
    <property type="entry name" value="NB-ARC"/>
    <property type="match status" value="1"/>
</dbReference>
<evidence type="ECO:0000313" key="8">
    <source>
        <dbReference type="RefSeq" id="XP_021816123.1"/>
    </source>
</evidence>
<dbReference type="GO" id="GO:0005524">
    <property type="term" value="F:ATP binding"/>
    <property type="evidence" value="ECO:0007669"/>
    <property type="project" value="UniProtKB-KW"/>
</dbReference>
<protein>
    <submittedName>
        <fullName evidence="8 9">Disease resistance protein RGA2-like</fullName>
    </submittedName>
</protein>
<name>A0A6P5SGQ1_PRUAV</name>
<evidence type="ECO:0000259" key="6">
    <source>
        <dbReference type="Pfam" id="PF18052"/>
    </source>
</evidence>
<feature type="domain" description="NB-ARC" evidence="5">
    <location>
        <begin position="191"/>
        <end position="340"/>
    </location>
</feature>
<dbReference type="RefSeq" id="XP_021816128.1">
    <property type="nucleotide sequence ID" value="XM_021960436.1"/>
</dbReference>
<evidence type="ECO:0000313" key="14">
    <source>
        <dbReference type="RefSeq" id="XP_021816130.1"/>
    </source>
</evidence>
<keyword evidence="1" id="KW-0677">Repeat</keyword>